<protein>
    <submittedName>
        <fullName evidence="2">Uncharacterized protein</fullName>
    </submittedName>
</protein>
<evidence type="ECO:0000313" key="2">
    <source>
        <dbReference type="EMBL" id="OGZ52887.1"/>
    </source>
</evidence>
<keyword evidence="1" id="KW-0812">Transmembrane</keyword>
<sequence>MNFKKWPYWVKGGATGFVLAILYIFLAFAGINIIPITCFDFSTTLEIKDNPPTICKVIFPSAYFDHTKITFVFGWFVYGSILGWLYGKINNKR</sequence>
<keyword evidence="1" id="KW-1133">Transmembrane helix</keyword>
<comment type="caution">
    <text evidence="2">The sequence shown here is derived from an EMBL/GenBank/DDBJ whole genome shotgun (WGS) entry which is preliminary data.</text>
</comment>
<dbReference type="Proteomes" id="UP000179106">
    <property type="component" value="Unassembled WGS sequence"/>
</dbReference>
<gene>
    <name evidence="2" type="ORF">A3B25_03685</name>
</gene>
<feature type="transmembrane region" description="Helical" evidence="1">
    <location>
        <begin position="12"/>
        <end position="34"/>
    </location>
</feature>
<name>A0A1G2GRP0_9BACT</name>
<reference evidence="2 3" key="1">
    <citation type="journal article" date="2016" name="Nat. Commun.">
        <title>Thousands of microbial genomes shed light on interconnected biogeochemical processes in an aquifer system.</title>
        <authorList>
            <person name="Anantharaman K."/>
            <person name="Brown C.T."/>
            <person name="Hug L.A."/>
            <person name="Sharon I."/>
            <person name="Castelle C.J."/>
            <person name="Probst A.J."/>
            <person name="Thomas B.C."/>
            <person name="Singh A."/>
            <person name="Wilkins M.J."/>
            <person name="Karaoz U."/>
            <person name="Brodie E.L."/>
            <person name="Williams K.H."/>
            <person name="Hubbard S.S."/>
            <person name="Banfield J.F."/>
        </authorList>
    </citation>
    <scope>NUCLEOTIDE SEQUENCE [LARGE SCALE GENOMIC DNA]</scope>
</reference>
<accession>A0A1G2GRP0</accession>
<dbReference type="AlphaFoldDB" id="A0A1G2GRP0"/>
<feature type="transmembrane region" description="Helical" evidence="1">
    <location>
        <begin position="69"/>
        <end position="87"/>
    </location>
</feature>
<evidence type="ECO:0000256" key="1">
    <source>
        <dbReference type="SAM" id="Phobius"/>
    </source>
</evidence>
<organism evidence="2 3">
    <name type="scientific">Candidatus Ryanbacteria bacterium RIFCSPLOWO2_01_FULL_48_26</name>
    <dbReference type="NCBI Taxonomy" id="1802126"/>
    <lineage>
        <taxon>Bacteria</taxon>
        <taxon>Candidatus Ryaniibacteriota</taxon>
    </lineage>
</organism>
<keyword evidence="1" id="KW-0472">Membrane</keyword>
<dbReference type="STRING" id="1802126.A3B25_03685"/>
<evidence type="ECO:0000313" key="3">
    <source>
        <dbReference type="Proteomes" id="UP000179106"/>
    </source>
</evidence>
<dbReference type="EMBL" id="MHNW01000037">
    <property type="protein sequence ID" value="OGZ52887.1"/>
    <property type="molecule type" value="Genomic_DNA"/>
</dbReference>
<proteinExistence type="predicted"/>